<accession>A0ABW5Q649</accession>
<dbReference type="PROSITE" id="PS50819">
    <property type="entry name" value="INTEIN_ENDONUCLEASE"/>
    <property type="match status" value="1"/>
</dbReference>
<dbReference type="SUPFAM" id="SSF55608">
    <property type="entry name" value="Homing endonucleases"/>
    <property type="match status" value="2"/>
</dbReference>
<dbReference type="InterPro" id="IPR006142">
    <property type="entry name" value="INTEIN"/>
</dbReference>
<evidence type="ECO:0000313" key="3">
    <source>
        <dbReference type="Proteomes" id="UP001597452"/>
    </source>
</evidence>
<keyword evidence="2" id="KW-0378">Hydrolase</keyword>
<name>A0ABW5Q649_9BACI</name>
<dbReference type="GO" id="GO:0004519">
    <property type="term" value="F:endonuclease activity"/>
    <property type="evidence" value="ECO:0007669"/>
    <property type="project" value="UniProtKB-KW"/>
</dbReference>
<sequence length="154" mass="17790">MAYILGFFYADGYIAKNNHLVAFSQKDVKILEDIRKELDSNHPIRINNKTGVYNLIINSKLLKNELMIYHKVTHNKSIDAVFPDVPKGYLSHFIRGYFDGDGHIYKSGYLICFVGGSKEFMTSLRDILAKESFNTRIIIEKPIKGFSTYLKIFR</sequence>
<keyword evidence="3" id="KW-1185">Reference proteome</keyword>
<reference evidence="3" key="1">
    <citation type="journal article" date="2019" name="Int. J. Syst. Evol. Microbiol.">
        <title>The Global Catalogue of Microorganisms (GCM) 10K type strain sequencing project: providing services to taxonomists for standard genome sequencing and annotation.</title>
        <authorList>
            <consortium name="The Broad Institute Genomics Platform"/>
            <consortium name="The Broad Institute Genome Sequencing Center for Infectious Disease"/>
            <person name="Wu L."/>
            <person name="Ma J."/>
        </authorList>
    </citation>
    <scope>NUCLEOTIDE SEQUENCE [LARGE SCALE GENOMIC DNA]</scope>
    <source>
        <strain evidence="3">TISTR 1571</strain>
    </source>
</reference>
<dbReference type="EMBL" id="JBHUMZ010000003">
    <property type="protein sequence ID" value="MFD2637311.1"/>
    <property type="molecule type" value="Genomic_DNA"/>
</dbReference>
<gene>
    <name evidence="2" type="ORF">ACFSW4_00235</name>
</gene>
<dbReference type="Proteomes" id="UP001597452">
    <property type="component" value="Unassembled WGS sequence"/>
</dbReference>
<comment type="caution">
    <text evidence="2">The sequence shown here is derived from an EMBL/GenBank/DDBJ whole genome shotgun (WGS) entry which is preliminary data.</text>
</comment>
<dbReference type="RefSeq" id="WP_377326682.1">
    <property type="nucleotide sequence ID" value="NZ_JBHUMZ010000003.1"/>
</dbReference>
<dbReference type="InterPro" id="IPR004860">
    <property type="entry name" value="LAGLIDADG_dom"/>
</dbReference>
<organism evidence="2 3">
    <name type="scientific">Piscibacillus salipiscarius</name>
    <dbReference type="NCBI Taxonomy" id="299480"/>
    <lineage>
        <taxon>Bacteria</taxon>
        <taxon>Bacillati</taxon>
        <taxon>Bacillota</taxon>
        <taxon>Bacilli</taxon>
        <taxon>Bacillales</taxon>
        <taxon>Bacillaceae</taxon>
        <taxon>Piscibacillus</taxon>
    </lineage>
</organism>
<evidence type="ECO:0000313" key="2">
    <source>
        <dbReference type="EMBL" id="MFD2637311.1"/>
    </source>
</evidence>
<keyword evidence="2" id="KW-0255">Endonuclease</keyword>
<feature type="domain" description="DOD-type homing endonuclease" evidence="1">
    <location>
        <begin position="4"/>
        <end position="133"/>
    </location>
</feature>
<dbReference type="Gene3D" id="3.10.28.10">
    <property type="entry name" value="Homing endonucleases"/>
    <property type="match status" value="1"/>
</dbReference>
<protein>
    <submittedName>
        <fullName evidence="2">LAGLIDADG family homing endonuclease</fullName>
    </submittedName>
</protein>
<keyword evidence="2" id="KW-0540">Nuclease</keyword>
<dbReference type="Pfam" id="PF14528">
    <property type="entry name" value="LAGLIDADG_3"/>
    <property type="match status" value="2"/>
</dbReference>
<dbReference type="InterPro" id="IPR004042">
    <property type="entry name" value="Intein_endonuc_central"/>
</dbReference>
<proteinExistence type="predicted"/>
<evidence type="ECO:0000259" key="1">
    <source>
        <dbReference type="PROSITE" id="PS50819"/>
    </source>
</evidence>
<dbReference type="PRINTS" id="PR00379">
    <property type="entry name" value="INTEIN"/>
</dbReference>
<dbReference type="InterPro" id="IPR027434">
    <property type="entry name" value="Homing_endonucl"/>
</dbReference>